<accession>A0A1I6LU58</accession>
<proteinExistence type="predicted"/>
<protein>
    <submittedName>
        <fullName evidence="3">Diguanylate cyclase (GGDEF) domain-containing protein</fullName>
    </submittedName>
</protein>
<organism evidence="3 4">
    <name type="scientific">Granulicella pectinivorans</name>
    <dbReference type="NCBI Taxonomy" id="474950"/>
    <lineage>
        <taxon>Bacteria</taxon>
        <taxon>Pseudomonadati</taxon>
        <taxon>Acidobacteriota</taxon>
        <taxon>Terriglobia</taxon>
        <taxon>Terriglobales</taxon>
        <taxon>Acidobacteriaceae</taxon>
        <taxon>Granulicella</taxon>
    </lineage>
</organism>
<name>A0A1I6LU58_9BACT</name>
<dbReference type="FunFam" id="3.30.70.270:FF:000001">
    <property type="entry name" value="Diguanylate cyclase domain protein"/>
    <property type="match status" value="1"/>
</dbReference>
<dbReference type="GO" id="GO:0003824">
    <property type="term" value="F:catalytic activity"/>
    <property type="evidence" value="ECO:0007669"/>
    <property type="project" value="UniProtKB-ARBA"/>
</dbReference>
<dbReference type="InterPro" id="IPR029787">
    <property type="entry name" value="Nucleotide_cyclase"/>
</dbReference>
<dbReference type="SUPFAM" id="SSF55785">
    <property type="entry name" value="PYP-like sensor domain (PAS domain)"/>
    <property type="match status" value="1"/>
</dbReference>
<dbReference type="CDD" id="cd01949">
    <property type="entry name" value="GGDEF"/>
    <property type="match status" value="1"/>
</dbReference>
<dbReference type="Pfam" id="PF00990">
    <property type="entry name" value="GGDEF"/>
    <property type="match status" value="1"/>
</dbReference>
<dbReference type="Pfam" id="PF08448">
    <property type="entry name" value="PAS_4"/>
    <property type="match status" value="1"/>
</dbReference>
<gene>
    <name evidence="3" type="ORF">SAMN05421771_1263</name>
</gene>
<evidence type="ECO:0000256" key="1">
    <source>
        <dbReference type="SAM" id="Phobius"/>
    </source>
</evidence>
<dbReference type="SMART" id="SM00267">
    <property type="entry name" value="GGDEF"/>
    <property type="match status" value="1"/>
</dbReference>
<dbReference type="Gene3D" id="3.30.70.270">
    <property type="match status" value="1"/>
</dbReference>
<dbReference type="SUPFAM" id="SSF55073">
    <property type="entry name" value="Nucleotide cyclase"/>
    <property type="match status" value="1"/>
</dbReference>
<dbReference type="InterPro" id="IPR000160">
    <property type="entry name" value="GGDEF_dom"/>
</dbReference>
<feature type="domain" description="GGDEF" evidence="2">
    <location>
        <begin position="203"/>
        <end position="336"/>
    </location>
</feature>
<dbReference type="PANTHER" id="PTHR46663:SF2">
    <property type="entry name" value="GGDEF DOMAIN-CONTAINING PROTEIN"/>
    <property type="match status" value="1"/>
</dbReference>
<keyword evidence="1" id="KW-0812">Transmembrane</keyword>
<dbReference type="STRING" id="474950.SAMN05421771_1263"/>
<evidence type="ECO:0000259" key="2">
    <source>
        <dbReference type="PROSITE" id="PS50887"/>
    </source>
</evidence>
<dbReference type="AlphaFoldDB" id="A0A1I6LU58"/>
<sequence length="342" mass="38323">MVPQSNTSWMIEVASVAIAVSFAYFVLPRLLHWLTSLPNARTEHARFLAAAESSLDDFYIFDGVPDDSGEIVDFRFIYLNPNAERRLQRGRKDLEGKILTEVRPFMITSGLIEHYREVVSSGRPFSTEVYLDDDMIKATWISVQVVKLGDGIAITSRDITESKRLSDHVTYLAHHDQLTGLPNRTLLCDRLHQAILRAQRQNHKVAIFMLDIDHFKGINDTYGHAQGDALLIAISKRLLSTVRETDTVARMGGDEFVIVMPDFKSLEDVERCGREIVDTTARPIPIGAEEANITLSIGLCIYPDCGLDEEQLLKNADDAMYTVKTSGRNGLHLFRAGSSSKP</sequence>
<dbReference type="Proteomes" id="UP000199024">
    <property type="component" value="Unassembled WGS sequence"/>
</dbReference>
<evidence type="ECO:0000313" key="4">
    <source>
        <dbReference type="Proteomes" id="UP000199024"/>
    </source>
</evidence>
<keyword evidence="1" id="KW-0472">Membrane</keyword>
<dbReference type="EMBL" id="FOZL01000001">
    <property type="protein sequence ID" value="SFS06870.1"/>
    <property type="molecule type" value="Genomic_DNA"/>
</dbReference>
<dbReference type="PANTHER" id="PTHR46663">
    <property type="entry name" value="DIGUANYLATE CYCLASE DGCT-RELATED"/>
    <property type="match status" value="1"/>
</dbReference>
<dbReference type="PROSITE" id="PS50887">
    <property type="entry name" value="GGDEF"/>
    <property type="match status" value="1"/>
</dbReference>
<dbReference type="NCBIfam" id="TIGR00254">
    <property type="entry name" value="GGDEF"/>
    <property type="match status" value="1"/>
</dbReference>
<dbReference type="InterPro" id="IPR035965">
    <property type="entry name" value="PAS-like_dom_sf"/>
</dbReference>
<dbReference type="InterPro" id="IPR013656">
    <property type="entry name" value="PAS_4"/>
</dbReference>
<keyword evidence="1" id="KW-1133">Transmembrane helix</keyword>
<evidence type="ECO:0000313" key="3">
    <source>
        <dbReference type="EMBL" id="SFS06870.1"/>
    </source>
</evidence>
<dbReference type="Gene3D" id="3.30.450.20">
    <property type="entry name" value="PAS domain"/>
    <property type="match status" value="1"/>
</dbReference>
<reference evidence="3 4" key="1">
    <citation type="submission" date="2016-10" db="EMBL/GenBank/DDBJ databases">
        <authorList>
            <person name="de Groot N.N."/>
        </authorList>
    </citation>
    <scope>NUCLEOTIDE SEQUENCE [LARGE SCALE GENOMIC DNA]</scope>
    <source>
        <strain evidence="3 4">DSM 21001</strain>
    </source>
</reference>
<feature type="transmembrane region" description="Helical" evidence="1">
    <location>
        <begin position="6"/>
        <end position="27"/>
    </location>
</feature>
<keyword evidence="4" id="KW-1185">Reference proteome</keyword>
<dbReference type="InterPro" id="IPR052163">
    <property type="entry name" value="DGC-Regulatory_Protein"/>
</dbReference>
<dbReference type="InterPro" id="IPR043128">
    <property type="entry name" value="Rev_trsase/Diguanyl_cyclase"/>
</dbReference>